<sequence>MAGNHPGVPGLGDAPFNAGGRRSARPGPGREIDDDDRAGDDEEAVHGRALILASIARDARLNQKFLLLITLSAAIATLGLLQGSAAVVIGAMLVSPLLGPIMGVGFGLATLESNLIKRSLVTMAAGMAVAVLVAMLIIWLSPIKDVTPELRARTQPTLLDLGVAVVGGIAGVYAILRKLSGVMVGVAIATALVPPLSTIGFGLATGRPDFALGSALLFLTNTLAIAFAATIVARVNKFGPSLTPQHTAMQITGIIVTLGVLSIPLALSLNNIAREIRARSAVQSELNRLLGDGDRIDSLNVRTEGEEVAVDGVVLVDQYSAQLNDQLATKVRGDLDRDVSVNLVQLKQQTNAAVQFEERLNQRLATLEQRDADSMGIIAGLTIGELIPRARVLVDAQARRVVVQRDREGEGEQVAAAIDRIMADIQGRYPQWLIENGSFTPAEPPKEPADGATGEEPAAARR</sequence>
<evidence type="ECO:0000313" key="4">
    <source>
        <dbReference type="Proteomes" id="UP000076234"/>
    </source>
</evidence>
<feature type="transmembrane region" description="Helical" evidence="2">
    <location>
        <begin position="87"/>
        <end position="108"/>
    </location>
</feature>
<name>A0A142VW59_9SPHN</name>
<dbReference type="RefSeq" id="WP_062901008.1">
    <property type="nucleotide sequence ID" value="NZ_CP013342.1"/>
</dbReference>
<feature type="transmembrane region" description="Helical" evidence="2">
    <location>
        <begin position="247"/>
        <end position="267"/>
    </location>
</feature>
<evidence type="ECO:0000256" key="1">
    <source>
        <dbReference type="SAM" id="MobiDB-lite"/>
    </source>
</evidence>
<dbReference type="KEGG" id="ster:AOA14_05000"/>
<feature type="region of interest" description="Disordered" evidence="1">
    <location>
        <begin position="1"/>
        <end position="39"/>
    </location>
</feature>
<dbReference type="EMBL" id="CP013342">
    <property type="protein sequence ID" value="AMU93959.1"/>
    <property type="molecule type" value="Genomic_DNA"/>
</dbReference>
<proteinExistence type="predicted"/>
<keyword evidence="2" id="KW-1133">Transmembrane helix</keyword>
<reference evidence="4" key="1">
    <citation type="submission" date="2015-11" db="EMBL/GenBank/DDBJ databases">
        <title>Complete genome sequence of a polyethylene glycol-degrading strain Sphingopyxis terrae strain 203-1 (NBRC 15098).</title>
        <authorList>
            <person name="Yoshiyuki O."/>
            <person name="Shouta N."/>
            <person name="Nagata Y."/>
            <person name="Numata M."/>
            <person name="Tsuchikane K."/>
            <person name="Hosoyama A."/>
            <person name="Yamazoe A."/>
            <person name="Tsuda M."/>
            <person name="Fujita N."/>
            <person name="Kawai F."/>
        </authorList>
    </citation>
    <scope>NUCLEOTIDE SEQUENCE [LARGE SCALE GENOMIC DNA]</scope>
    <source>
        <strain evidence="4">203-1</strain>
    </source>
</reference>
<feature type="transmembrane region" description="Helical" evidence="2">
    <location>
        <begin position="210"/>
        <end position="235"/>
    </location>
</feature>
<feature type="transmembrane region" description="Helical" evidence="2">
    <location>
        <begin position="183"/>
        <end position="204"/>
    </location>
</feature>
<evidence type="ECO:0000256" key="2">
    <source>
        <dbReference type="SAM" id="Phobius"/>
    </source>
</evidence>
<feature type="transmembrane region" description="Helical" evidence="2">
    <location>
        <begin position="65"/>
        <end position="81"/>
    </location>
</feature>
<dbReference type="Proteomes" id="UP000076234">
    <property type="component" value="Chromosome"/>
</dbReference>
<feature type="region of interest" description="Disordered" evidence="1">
    <location>
        <begin position="435"/>
        <end position="462"/>
    </location>
</feature>
<dbReference type="STRING" id="1219058.AOA14_05000"/>
<protein>
    <recommendedName>
        <fullName evidence="5">DUF389 domain-containing protein</fullName>
    </recommendedName>
</protein>
<keyword evidence="2" id="KW-0812">Transmembrane</keyword>
<dbReference type="AlphaFoldDB" id="A0A142VW59"/>
<evidence type="ECO:0000313" key="3">
    <source>
        <dbReference type="EMBL" id="AMU93959.1"/>
    </source>
</evidence>
<dbReference type="PANTHER" id="PTHR20992:SF9">
    <property type="entry name" value="AT15442P-RELATED"/>
    <property type="match status" value="1"/>
</dbReference>
<feature type="transmembrane region" description="Helical" evidence="2">
    <location>
        <begin position="120"/>
        <end position="139"/>
    </location>
</feature>
<feature type="compositionally biased region" description="Low complexity" evidence="1">
    <location>
        <begin position="18"/>
        <end position="29"/>
    </location>
</feature>
<organism evidence="3 4">
    <name type="scientific">Sphingopyxis terrae subsp. terrae NBRC 15098</name>
    <dbReference type="NCBI Taxonomy" id="1219058"/>
    <lineage>
        <taxon>Bacteria</taxon>
        <taxon>Pseudomonadati</taxon>
        <taxon>Pseudomonadota</taxon>
        <taxon>Alphaproteobacteria</taxon>
        <taxon>Sphingomonadales</taxon>
        <taxon>Sphingomonadaceae</taxon>
        <taxon>Sphingopyxis</taxon>
    </lineage>
</organism>
<dbReference type="Pfam" id="PF04087">
    <property type="entry name" value="DUF389"/>
    <property type="match status" value="1"/>
</dbReference>
<dbReference type="PANTHER" id="PTHR20992">
    <property type="entry name" value="AT15442P-RELATED"/>
    <property type="match status" value="1"/>
</dbReference>
<accession>A0A142VW59</accession>
<keyword evidence="2" id="KW-0472">Membrane</keyword>
<reference evidence="3 4" key="2">
    <citation type="journal article" date="2016" name="Genome Announc.">
        <title>Complete Genome Sequence of Sphingopyxis terrae Strain 203-1 (NBRC 111660), a Polyethylene Glycol Degrader.</title>
        <authorList>
            <person name="Ohtsubo Y."/>
            <person name="Nonoyama S."/>
            <person name="Nagata Y."/>
            <person name="Numata M."/>
            <person name="Tsuchikane K."/>
            <person name="Hosoyama A."/>
            <person name="Yamazoe A."/>
            <person name="Tsuda M."/>
            <person name="Fujita N."/>
            <person name="Kawai F."/>
        </authorList>
    </citation>
    <scope>NUCLEOTIDE SEQUENCE [LARGE SCALE GENOMIC DNA]</scope>
    <source>
        <strain evidence="3 4">203-1</strain>
    </source>
</reference>
<dbReference type="InterPro" id="IPR005240">
    <property type="entry name" value="DUF389"/>
</dbReference>
<evidence type="ECO:0008006" key="5">
    <source>
        <dbReference type="Google" id="ProtNLM"/>
    </source>
</evidence>
<gene>
    <name evidence="3" type="ORF">AOA14_05000</name>
</gene>
<feature type="transmembrane region" description="Helical" evidence="2">
    <location>
        <begin position="159"/>
        <end position="176"/>
    </location>
</feature>